<dbReference type="PANTHER" id="PTHR31791:SF37">
    <property type="entry name" value="A_TM021B04.7 PROTEIN"/>
    <property type="match status" value="1"/>
</dbReference>
<evidence type="ECO:0000256" key="1">
    <source>
        <dbReference type="ARBA" id="ARBA00008956"/>
    </source>
</evidence>
<feature type="coiled-coil region" evidence="5">
    <location>
        <begin position="132"/>
        <end position="257"/>
    </location>
</feature>
<evidence type="ECO:0000256" key="4">
    <source>
        <dbReference type="ARBA" id="ARBA00023089"/>
    </source>
</evidence>
<sequence>MELKAKDMEFHQVLDSIHRERERKEEELRAITNTVVAERNDGQGGDVELKNKNLVKSMRARINQLVRELGSNRKEVDSLKSFMEERRLGFEKKERELELMKKQFEGRVRELDSKEKHFQSRLRHFEGQVQHGEQIEVRAKKLEAKEKQIEGQVKDLEVKKKQCEGMMKELDVKEADIEVKQKELDSKEKQFEGQMKDLESKMKQFEGKAEELELKEARFKGQVKELESKEKQFDEQVKDIESKVKQFEGQVKELKSKQKEFEVVVLVHESKEKQFKGKVREFDSREKHYEGRVRVLESNEKQYERRVRVLESNEKQFERRARELEYNEKQYERRVKELESNKKRYEGRLKELESNEKQYEGRMRELKSKEKQFESKVKELESKEKQIEGRVKELESNEKQYERRVTELEDLSNILLLHQAKTEQQHFTDANSANNTKNVQLLFSLLDKYELMCSQVSDALQTSADPTKLVLDTIKGCYTPHSRQEFIEYDAIISRRTCNLLMDELKKSLPAIDNRSSPTLDGRNLLLPYIEHTNEPELIGSDILVNLQTSSDPAKLVLDIIQNPIVPQNIGNEGVIIDGSHIFLLEQLMIISPPVKPHVREEALKLALDLKANMRESAENSLMILGFLLLLSNYGLASDFNEDEVLKLLELAAQHKQTVELFRTLGFVDKIYDFVQNLVKMQQLIEAVRFICAYELADKIQPVDLLRQHMARVKTITKRFVGKKRSIEKKVKARDREIATLGNVLQCISDNNLGSQDLVNEIQDRIVELERQKENMVRLASKAVSKVEERLPEERERGIEHSNATVIMNQDKVQEPEKINPAQASVSRNPAKVQQPEVKTCAGEAVTPNQVQMQKCEEKKRAIGAVSKNQDKVQQSKKKKGANDTFIKNQVKVQHPEEKKPSDGAVILKDDKVQQAEEKVCANANESISVNQVAVQKPEEKKRANEVLSNDNNQQWGNINKRPRTAITQSQPSVFTPRPYQHVFMPMPLHFGLPPNYYGVPNPNHMGVGRYGNRATNYFGNSRPYPPFS</sequence>
<evidence type="ECO:0000256" key="2">
    <source>
        <dbReference type="ARBA" id="ARBA00022473"/>
    </source>
</evidence>
<dbReference type="Gramene" id="C.cajan_21126.t">
    <property type="protein sequence ID" value="C.cajan_21126.t"/>
    <property type="gene ID" value="C.cajan_21126"/>
</dbReference>
<dbReference type="PANTHER" id="PTHR31791">
    <property type="entry name" value="FRIGIDA-LIKE PROTEIN 3-RELATED"/>
    <property type="match status" value="1"/>
</dbReference>
<evidence type="ECO:0000313" key="7">
    <source>
        <dbReference type="Proteomes" id="UP000075243"/>
    </source>
</evidence>
<gene>
    <name evidence="6" type="ORF">KK1_021755</name>
</gene>
<dbReference type="GO" id="GO:0009908">
    <property type="term" value="P:flower development"/>
    <property type="evidence" value="ECO:0007669"/>
    <property type="project" value="UniProtKB-KW"/>
</dbReference>
<evidence type="ECO:0000313" key="6">
    <source>
        <dbReference type="EMBL" id="KYP68137.1"/>
    </source>
</evidence>
<keyword evidence="4" id="KW-0287">Flowering</keyword>
<proteinExistence type="inferred from homology"/>
<accession>A0A151TM86</accession>
<dbReference type="OMA" id="CPQLHLD"/>
<reference evidence="6 7" key="1">
    <citation type="journal article" date="2012" name="Nat. Biotechnol.">
        <title>Draft genome sequence of pigeonpea (Cajanus cajan), an orphan legume crop of resource-poor farmers.</title>
        <authorList>
            <person name="Varshney R.K."/>
            <person name="Chen W."/>
            <person name="Li Y."/>
            <person name="Bharti A.K."/>
            <person name="Saxena R.K."/>
            <person name="Schlueter J.A."/>
            <person name="Donoghue M.T."/>
            <person name="Azam S."/>
            <person name="Fan G."/>
            <person name="Whaley A.M."/>
            <person name="Farmer A.D."/>
            <person name="Sheridan J."/>
            <person name="Iwata A."/>
            <person name="Tuteja R."/>
            <person name="Penmetsa R.V."/>
            <person name="Wu W."/>
            <person name="Upadhyaya H.D."/>
            <person name="Yang S.P."/>
            <person name="Shah T."/>
            <person name="Saxena K.B."/>
            <person name="Michael T."/>
            <person name="McCombie W.R."/>
            <person name="Yang B."/>
            <person name="Zhang G."/>
            <person name="Yang H."/>
            <person name="Wang J."/>
            <person name="Spillane C."/>
            <person name="Cook D.R."/>
            <person name="May G.D."/>
            <person name="Xu X."/>
            <person name="Jackson S.A."/>
        </authorList>
    </citation>
    <scope>NUCLEOTIDE SEQUENCE [LARGE SCALE GENOMIC DNA]</scope>
    <source>
        <strain evidence="7">cv. Asha</strain>
    </source>
</reference>
<keyword evidence="3" id="KW-0221">Differentiation</keyword>
<organism evidence="6 7">
    <name type="scientific">Cajanus cajan</name>
    <name type="common">Pigeon pea</name>
    <name type="synonym">Cajanus indicus</name>
    <dbReference type="NCBI Taxonomy" id="3821"/>
    <lineage>
        <taxon>Eukaryota</taxon>
        <taxon>Viridiplantae</taxon>
        <taxon>Streptophyta</taxon>
        <taxon>Embryophyta</taxon>
        <taxon>Tracheophyta</taxon>
        <taxon>Spermatophyta</taxon>
        <taxon>Magnoliopsida</taxon>
        <taxon>eudicotyledons</taxon>
        <taxon>Gunneridae</taxon>
        <taxon>Pentapetalae</taxon>
        <taxon>rosids</taxon>
        <taxon>fabids</taxon>
        <taxon>Fabales</taxon>
        <taxon>Fabaceae</taxon>
        <taxon>Papilionoideae</taxon>
        <taxon>50 kb inversion clade</taxon>
        <taxon>NPAAA clade</taxon>
        <taxon>indigoferoid/millettioid clade</taxon>
        <taxon>Phaseoleae</taxon>
        <taxon>Cajanus</taxon>
    </lineage>
</organism>
<dbReference type="EMBL" id="CM003606">
    <property type="protein sequence ID" value="KYP68137.1"/>
    <property type="molecule type" value="Genomic_DNA"/>
</dbReference>
<dbReference type="Proteomes" id="UP000075243">
    <property type="component" value="Chromosome 4"/>
</dbReference>
<protein>
    <submittedName>
        <fullName evidence="6">Involucrin</fullName>
    </submittedName>
</protein>
<name>A0A151TM86_CAJCA</name>
<evidence type="ECO:0000256" key="5">
    <source>
        <dbReference type="SAM" id="Coils"/>
    </source>
</evidence>
<dbReference type="Gene3D" id="1.20.5.170">
    <property type="match status" value="1"/>
</dbReference>
<feature type="coiled-coil region" evidence="5">
    <location>
        <begin position="293"/>
        <end position="411"/>
    </location>
</feature>
<dbReference type="GO" id="GO:0030154">
    <property type="term" value="P:cell differentiation"/>
    <property type="evidence" value="ECO:0007669"/>
    <property type="project" value="UniProtKB-KW"/>
</dbReference>
<dbReference type="SUPFAM" id="SSF57997">
    <property type="entry name" value="Tropomyosin"/>
    <property type="match status" value="2"/>
</dbReference>
<dbReference type="Pfam" id="PF07899">
    <property type="entry name" value="Frigida"/>
    <property type="match status" value="2"/>
</dbReference>
<keyword evidence="2" id="KW-0217">Developmental protein</keyword>
<dbReference type="AlphaFoldDB" id="A0A151TM86"/>
<evidence type="ECO:0000256" key="3">
    <source>
        <dbReference type="ARBA" id="ARBA00022782"/>
    </source>
</evidence>
<keyword evidence="5" id="KW-0175">Coiled coil</keyword>
<keyword evidence="7" id="KW-1185">Reference proteome</keyword>
<comment type="similarity">
    <text evidence="1">Belongs to the Frigida family.</text>
</comment>
<dbReference type="InterPro" id="IPR012474">
    <property type="entry name" value="Frigida"/>
</dbReference>
<dbReference type="Gene3D" id="1.20.5.340">
    <property type="match status" value="1"/>
</dbReference>
<feature type="coiled-coil region" evidence="5">
    <location>
        <begin position="14"/>
        <end position="41"/>
    </location>
</feature>